<comment type="caution">
    <text evidence="1">The sequence shown here is derived from an EMBL/GenBank/DDBJ whole genome shotgun (WGS) entry which is preliminary data.</text>
</comment>
<organism evidence="1 2">
    <name type="scientific">Methylobacterium tardum</name>
    <dbReference type="NCBI Taxonomy" id="374432"/>
    <lineage>
        <taxon>Bacteria</taxon>
        <taxon>Pseudomonadati</taxon>
        <taxon>Pseudomonadota</taxon>
        <taxon>Alphaproteobacteria</taxon>
        <taxon>Hyphomicrobiales</taxon>
        <taxon>Methylobacteriaceae</taxon>
        <taxon>Methylobacterium</taxon>
    </lineage>
</organism>
<gene>
    <name evidence="1" type="ORF">GCM10007890_24080</name>
</gene>
<evidence type="ECO:0000313" key="1">
    <source>
        <dbReference type="EMBL" id="GLS70395.1"/>
    </source>
</evidence>
<sequence>MSNEADPVLEAVAALRALGYTVVPDEDFERWQVDGGEWITLGDLLALALRLGLMDSTTTKLQ</sequence>
<evidence type="ECO:0000313" key="2">
    <source>
        <dbReference type="Proteomes" id="UP001157440"/>
    </source>
</evidence>
<dbReference type="RefSeq" id="WP_238200403.1">
    <property type="nucleotide sequence ID" value="NZ_BPQZ01000117.1"/>
</dbReference>
<accession>A0AA37TEN9</accession>
<name>A0AA37TEN9_9HYPH</name>
<dbReference type="AlphaFoldDB" id="A0AA37TEN9"/>
<dbReference type="EMBL" id="BSPL01000015">
    <property type="protein sequence ID" value="GLS70395.1"/>
    <property type="molecule type" value="Genomic_DNA"/>
</dbReference>
<dbReference type="Proteomes" id="UP001157440">
    <property type="component" value="Unassembled WGS sequence"/>
</dbReference>
<keyword evidence="2" id="KW-1185">Reference proteome</keyword>
<proteinExistence type="predicted"/>
<protein>
    <submittedName>
        <fullName evidence="1">Uncharacterized protein</fullName>
    </submittedName>
</protein>
<reference evidence="2" key="1">
    <citation type="journal article" date="2019" name="Int. J. Syst. Evol. Microbiol.">
        <title>The Global Catalogue of Microorganisms (GCM) 10K type strain sequencing project: providing services to taxonomists for standard genome sequencing and annotation.</title>
        <authorList>
            <consortium name="The Broad Institute Genomics Platform"/>
            <consortium name="The Broad Institute Genome Sequencing Center for Infectious Disease"/>
            <person name="Wu L."/>
            <person name="Ma J."/>
        </authorList>
    </citation>
    <scope>NUCLEOTIDE SEQUENCE [LARGE SCALE GENOMIC DNA]</scope>
    <source>
        <strain evidence="2">NBRC 103632</strain>
    </source>
</reference>